<proteinExistence type="predicted"/>
<feature type="transmembrane region" description="Helical" evidence="7">
    <location>
        <begin position="616"/>
        <end position="635"/>
    </location>
</feature>
<feature type="compositionally biased region" description="Basic and acidic residues" evidence="6">
    <location>
        <begin position="765"/>
        <end position="778"/>
    </location>
</feature>
<keyword evidence="10" id="KW-1185">Reference proteome</keyword>
<dbReference type="InterPro" id="IPR032675">
    <property type="entry name" value="LRR_dom_sf"/>
</dbReference>
<gene>
    <name evidence="9" type="ORF">C2E21_8141</name>
</gene>
<dbReference type="AlphaFoldDB" id="A0A2P6TFG8"/>
<feature type="transmembrane region" description="Helical" evidence="7">
    <location>
        <begin position="82"/>
        <end position="103"/>
    </location>
</feature>
<keyword evidence="3 7" id="KW-0812">Transmembrane</keyword>
<dbReference type="Pfam" id="PF03151">
    <property type="entry name" value="TPT"/>
    <property type="match status" value="1"/>
</dbReference>
<feature type="transmembrane region" description="Helical" evidence="7">
    <location>
        <begin position="494"/>
        <end position="518"/>
    </location>
</feature>
<dbReference type="Gene3D" id="3.80.10.10">
    <property type="entry name" value="Ribonuclease Inhibitor"/>
    <property type="match status" value="1"/>
</dbReference>
<feature type="transmembrane region" description="Helical" evidence="7">
    <location>
        <begin position="647"/>
        <end position="665"/>
    </location>
</feature>
<comment type="subcellular location">
    <subcellularLocation>
        <location evidence="2">Cytoplasm</location>
        <location evidence="2">Cytoskeleton</location>
        <location evidence="2">Cilium axoneme</location>
    </subcellularLocation>
    <subcellularLocation>
        <location evidence="1">Membrane</location>
        <topology evidence="1">Multi-pass membrane protein</topology>
    </subcellularLocation>
</comment>
<feature type="region of interest" description="Disordered" evidence="6">
    <location>
        <begin position="765"/>
        <end position="795"/>
    </location>
</feature>
<dbReference type="GO" id="GO:0016020">
    <property type="term" value="C:membrane"/>
    <property type="evidence" value="ECO:0007669"/>
    <property type="project" value="UniProtKB-SubCell"/>
</dbReference>
<sequence>MPGAEQLLRELGKALRTLEARASTVLEVAQPGPAEISQRWNADTRARAAAAVEQALSNWEALATFGSSGSSTTAKVALRTGAYITLLGLAIFFLPASLFGTVFDASRVALGGITFEWDDAVALRRCGRSLRHLRIGPPDPASHGGRCRLPRGAAGMLRSLQQLTTLQISVELLTGPLLDAICALSKLETLYIYSTNPLPPRLPQLSCLANLAELVLHEEFSSSLGMALPDPSFLEGLTRLELRGRRIQVPPSGGHSLMRGCDTPGGTTPCTLSMWECRCCENRTLVLQDVCLEHGAGLLSLLRAGGVMGGTLETLHFDQCHLVPTGMALPAGDAGEAQEQALANLAFLIISDCYSSATDGGVEEGLAELLLQAEDLVGLTVRDSVVSAEALPELLEYLQLDSLELEGCGLDSFPAFDGLEASSNRATQRKGAGTRVERPGGARRLGGGAAAMSKGGDVVGQIVKAYTFVVIWMAVSISVILFNKWLLAFSGFPFPITLTMWHMSFCSAVGFICVRVLGITKSHNLSLRDYTQRVLPIGVLYAASLWLSNSAYLYLSVSFIQMTKSLMPGLVYACGVAWGTEQYQWSSAANMALIAFGVVVCALGEANLVMKGLVQQLVALLFEAARLTLVQILMAARGLAMNPLQSLYYVSPACFLCLLVPFFALEFRTILTSPPTFYPSVLLANALAAFALNLAVFLLIGKTSALTMNIAGVIKDWMLIFFSFYVFHAPVTRLNLFGYAFCCTGVAVYNWQKLQQLKKKALQKQKEMDSSGKADMEGGRPLLANGNGKTEGSKD</sequence>
<evidence type="ECO:0000259" key="8">
    <source>
        <dbReference type="Pfam" id="PF03151"/>
    </source>
</evidence>
<dbReference type="OrthoDB" id="6418713at2759"/>
<dbReference type="InterPro" id="IPR050186">
    <property type="entry name" value="TPT_transporter"/>
</dbReference>
<organism evidence="9 10">
    <name type="scientific">Chlorella sorokiniana</name>
    <name type="common">Freshwater green alga</name>
    <dbReference type="NCBI Taxonomy" id="3076"/>
    <lineage>
        <taxon>Eukaryota</taxon>
        <taxon>Viridiplantae</taxon>
        <taxon>Chlorophyta</taxon>
        <taxon>core chlorophytes</taxon>
        <taxon>Trebouxiophyceae</taxon>
        <taxon>Chlorellales</taxon>
        <taxon>Chlorellaceae</taxon>
        <taxon>Chlorella clade</taxon>
        <taxon>Chlorella</taxon>
    </lineage>
</organism>
<protein>
    <submittedName>
        <fullName evidence="9">Solute carrier</fullName>
    </submittedName>
</protein>
<dbReference type="GO" id="GO:0005930">
    <property type="term" value="C:axoneme"/>
    <property type="evidence" value="ECO:0007669"/>
    <property type="project" value="UniProtKB-SubCell"/>
</dbReference>
<feature type="transmembrane region" description="Helical" evidence="7">
    <location>
        <begin position="462"/>
        <end position="482"/>
    </location>
</feature>
<evidence type="ECO:0000256" key="2">
    <source>
        <dbReference type="ARBA" id="ARBA00004430"/>
    </source>
</evidence>
<dbReference type="EMBL" id="LHPG02000018">
    <property type="protein sequence ID" value="PRW32854.1"/>
    <property type="molecule type" value="Genomic_DNA"/>
</dbReference>
<evidence type="ECO:0000256" key="5">
    <source>
        <dbReference type="ARBA" id="ARBA00023136"/>
    </source>
</evidence>
<dbReference type="SUPFAM" id="SSF52058">
    <property type="entry name" value="L domain-like"/>
    <property type="match status" value="1"/>
</dbReference>
<feature type="transmembrane region" description="Helical" evidence="7">
    <location>
        <begin position="706"/>
        <end position="728"/>
    </location>
</feature>
<evidence type="ECO:0000256" key="3">
    <source>
        <dbReference type="ARBA" id="ARBA00022692"/>
    </source>
</evidence>
<comment type="caution">
    <text evidence="9">The sequence shown here is derived from an EMBL/GenBank/DDBJ whole genome shotgun (WGS) entry which is preliminary data.</text>
</comment>
<feature type="region of interest" description="Disordered" evidence="6">
    <location>
        <begin position="422"/>
        <end position="448"/>
    </location>
</feature>
<feature type="transmembrane region" description="Helical" evidence="7">
    <location>
        <begin position="734"/>
        <end position="751"/>
    </location>
</feature>
<keyword evidence="4 7" id="KW-1133">Transmembrane helix</keyword>
<evidence type="ECO:0000256" key="7">
    <source>
        <dbReference type="SAM" id="Phobius"/>
    </source>
</evidence>
<accession>A0A2P6TFG8</accession>
<feature type="domain" description="Sugar phosphate transporter" evidence="8">
    <location>
        <begin position="466"/>
        <end position="750"/>
    </location>
</feature>
<dbReference type="Proteomes" id="UP000239899">
    <property type="component" value="Unassembled WGS sequence"/>
</dbReference>
<feature type="transmembrane region" description="Helical" evidence="7">
    <location>
        <begin position="677"/>
        <end position="699"/>
    </location>
</feature>
<dbReference type="InterPro" id="IPR004853">
    <property type="entry name" value="Sugar_P_trans_dom"/>
</dbReference>
<name>A0A2P6TFG8_CHLSO</name>
<keyword evidence="5 7" id="KW-0472">Membrane</keyword>
<evidence type="ECO:0000256" key="1">
    <source>
        <dbReference type="ARBA" id="ARBA00004141"/>
    </source>
</evidence>
<dbReference type="PANTHER" id="PTHR11132">
    <property type="entry name" value="SOLUTE CARRIER FAMILY 35"/>
    <property type="match status" value="1"/>
</dbReference>
<evidence type="ECO:0000256" key="4">
    <source>
        <dbReference type="ARBA" id="ARBA00022989"/>
    </source>
</evidence>
<reference evidence="9 10" key="1">
    <citation type="journal article" date="2018" name="Plant J.">
        <title>Genome sequences of Chlorella sorokiniana UTEX 1602 and Micractinium conductrix SAG 241.80: implications to maltose excretion by a green alga.</title>
        <authorList>
            <person name="Arriola M.B."/>
            <person name="Velmurugan N."/>
            <person name="Zhang Y."/>
            <person name="Plunkett M.H."/>
            <person name="Hondzo H."/>
            <person name="Barney B.M."/>
        </authorList>
    </citation>
    <scope>NUCLEOTIDE SEQUENCE [LARGE SCALE GENOMIC DNA]</scope>
    <source>
        <strain evidence="10">UTEX 1602</strain>
    </source>
</reference>
<evidence type="ECO:0000256" key="6">
    <source>
        <dbReference type="SAM" id="MobiDB-lite"/>
    </source>
</evidence>
<evidence type="ECO:0000313" key="10">
    <source>
        <dbReference type="Proteomes" id="UP000239899"/>
    </source>
</evidence>
<evidence type="ECO:0000313" key="9">
    <source>
        <dbReference type="EMBL" id="PRW32854.1"/>
    </source>
</evidence>
<feature type="transmembrane region" description="Helical" evidence="7">
    <location>
        <begin position="591"/>
        <end position="610"/>
    </location>
</feature>